<dbReference type="GO" id="GO:0003729">
    <property type="term" value="F:mRNA binding"/>
    <property type="evidence" value="ECO:0007669"/>
    <property type="project" value="InterPro"/>
</dbReference>
<dbReference type="Pfam" id="PF07927">
    <property type="entry name" value="HicA_toxin"/>
    <property type="match status" value="1"/>
</dbReference>
<sequence length="66" mass="7803">MILSMFVLRRFGFQVYRQTGSHIHLWNEKRKLLVTVPNHHELAKGTLISIVKQAKIEKEDFLSKLK</sequence>
<name>A0A848D921_9EURY</name>
<comment type="caution">
    <text evidence="7">The sequence shown here is derived from an EMBL/GenBank/DDBJ whole genome shotgun (WGS) entry which is preliminary data.</text>
</comment>
<dbReference type="SUPFAM" id="SSF54786">
    <property type="entry name" value="YcfA/nrd intein domain"/>
    <property type="match status" value="1"/>
</dbReference>
<dbReference type="Gene3D" id="3.30.920.30">
    <property type="entry name" value="Hypothetical protein"/>
    <property type="match status" value="1"/>
</dbReference>
<keyword evidence="5" id="KW-0694">RNA-binding</keyword>
<protein>
    <submittedName>
        <fullName evidence="7">Addiction module toxin, HicA family</fullName>
    </submittedName>
</protein>
<accession>A0A848D921</accession>
<keyword evidence="3" id="KW-0255">Endonuclease</keyword>
<proteinExistence type="predicted"/>
<evidence type="ECO:0000256" key="6">
    <source>
        <dbReference type="ARBA" id="ARBA00023016"/>
    </source>
</evidence>
<evidence type="ECO:0000256" key="3">
    <source>
        <dbReference type="ARBA" id="ARBA00022759"/>
    </source>
</evidence>
<dbReference type="GO" id="GO:0004519">
    <property type="term" value="F:endonuclease activity"/>
    <property type="evidence" value="ECO:0007669"/>
    <property type="project" value="UniProtKB-KW"/>
</dbReference>
<evidence type="ECO:0000313" key="8">
    <source>
        <dbReference type="Proteomes" id="UP000606580"/>
    </source>
</evidence>
<dbReference type="AlphaFoldDB" id="A0A848D921"/>
<evidence type="ECO:0000256" key="1">
    <source>
        <dbReference type="ARBA" id="ARBA00022649"/>
    </source>
</evidence>
<keyword evidence="4" id="KW-0378">Hydrolase</keyword>
<dbReference type="Proteomes" id="UP000606580">
    <property type="component" value="Unassembled WGS sequence"/>
</dbReference>
<evidence type="ECO:0000256" key="4">
    <source>
        <dbReference type="ARBA" id="ARBA00022801"/>
    </source>
</evidence>
<dbReference type="EMBL" id="WNEG01000068">
    <property type="protein sequence ID" value="NMG83250.1"/>
    <property type="molecule type" value="Genomic_DNA"/>
</dbReference>
<dbReference type="InterPro" id="IPR038570">
    <property type="entry name" value="HicA_sf"/>
</dbReference>
<evidence type="ECO:0000256" key="5">
    <source>
        <dbReference type="ARBA" id="ARBA00022884"/>
    </source>
</evidence>
<gene>
    <name evidence="7" type="ORF">GIS02_03465</name>
</gene>
<keyword evidence="1" id="KW-1277">Toxin-antitoxin system</keyword>
<evidence type="ECO:0000313" key="7">
    <source>
        <dbReference type="EMBL" id="NMG83250.1"/>
    </source>
</evidence>
<evidence type="ECO:0000256" key="2">
    <source>
        <dbReference type="ARBA" id="ARBA00022722"/>
    </source>
</evidence>
<reference evidence="7" key="1">
    <citation type="journal article" date="2020" name="MBio">
        <title>'Candidatus Ethanoperedens,' a Thermophilic Genus of Archaea Mediating the Anaerobic Oxidation of Ethane.</title>
        <authorList>
            <person name="Hahn C.J."/>
            <person name="Laso-Perez R."/>
            <person name="Vulcano F."/>
            <person name="Vaziourakis K.M."/>
            <person name="Stokke R."/>
            <person name="Steen I.H."/>
            <person name="Teske A."/>
            <person name="Boetius A."/>
            <person name="Liebeke M."/>
            <person name="Amann R."/>
            <person name="Knittel K."/>
            <person name="Wegener G."/>
        </authorList>
    </citation>
    <scope>NUCLEOTIDE SEQUENCE</scope>
    <source>
        <strain evidence="7">GoM-Arc1-LC-WB58</strain>
    </source>
</reference>
<keyword evidence="2" id="KW-0540">Nuclease</keyword>
<dbReference type="GO" id="GO:0016787">
    <property type="term" value="F:hydrolase activity"/>
    <property type="evidence" value="ECO:0007669"/>
    <property type="project" value="UniProtKB-KW"/>
</dbReference>
<keyword evidence="6" id="KW-0346">Stress response</keyword>
<organism evidence="7 8">
    <name type="scientific">Candidatus Ethanoperedens thermophilum</name>
    <dbReference type="NCBI Taxonomy" id="2766897"/>
    <lineage>
        <taxon>Archaea</taxon>
        <taxon>Methanobacteriati</taxon>
        <taxon>Methanobacteriota</taxon>
        <taxon>Stenosarchaea group</taxon>
        <taxon>Methanomicrobia</taxon>
        <taxon>Methanosarcinales</taxon>
        <taxon>Methanosarcinales incertae sedis</taxon>
        <taxon>GOM Arc I cluster</taxon>
        <taxon>Candidatus Ethanoperedens</taxon>
    </lineage>
</organism>
<dbReference type="InterPro" id="IPR012933">
    <property type="entry name" value="HicA_mRNA_interferase"/>
</dbReference>